<evidence type="ECO:0000256" key="4">
    <source>
        <dbReference type="ARBA" id="ARBA00022917"/>
    </source>
</evidence>
<feature type="domain" description="Aminoacyl-transfer RNA synthetases class-II family profile" evidence="6">
    <location>
        <begin position="73"/>
        <end position="282"/>
    </location>
</feature>
<evidence type="ECO:0000313" key="8">
    <source>
        <dbReference type="Proteomes" id="UP000054016"/>
    </source>
</evidence>
<dbReference type="SUPFAM" id="SSF55681">
    <property type="entry name" value="Class II aaRS and biotin synthetases"/>
    <property type="match status" value="1"/>
</dbReference>
<evidence type="ECO:0000256" key="3">
    <source>
        <dbReference type="ARBA" id="ARBA00022840"/>
    </source>
</evidence>
<evidence type="ECO:0000256" key="2">
    <source>
        <dbReference type="ARBA" id="ARBA00022741"/>
    </source>
</evidence>
<sequence>MTYTLNNLTSQFVEKDFQWLLPVALSQSTDPLWPDPGASIEKRIEVDIYGKTVRTTASMIIHKLIASSLAYPKLFILSPNIRIEKAERAKTGKHIYEFTQLDFEARNASTKGVMTLVEEVICNLLTSMKQDMKEELSLLCRCDTLELPKRPFKVYDRQELEVDYGADWEEGIAQETSDPVWVTNIPREFYDFEDFTTGKWDNYDLFMPQYGEVLSGAKREWEYEKILKKIERDNVDKYNYALVLKLAKEEKLKPTAGGGIGMERLVGWISGVEHVAETQPFPRAGNSAR</sequence>
<dbReference type="PANTHER" id="PTHR22594:SF48">
    <property type="entry name" value="ASPARAGINYL-TRNA SYNTHETASE-RELATED PROTEIN (N-TRUNCATION)"/>
    <property type="match status" value="1"/>
</dbReference>
<dbReference type="Proteomes" id="UP000054016">
    <property type="component" value="Unassembled WGS sequence"/>
</dbReference>
<comment type="caution">
    <text evidence="7">The sequence shown here is derived from an EMBL/GenBank/DDBJ whole genome shotgun (WGS) entry which is preliminary data.</text>
</comment>
<keyword evidence="1" id="KW-0436">Ligase</keyword>
<accession>A0A0M0BQW6</accession>
<dbReference type="InterPro" id="IPR006195">
    <property type="entry name" value="aa-tRNA-synth_II"/>
</dbReference>
<name>A0A0M0BQW6_9ARCH</name>
<dbReference type="GO" id="GO:0005524">
    <property type="term" value="F:ATP binding"/>
    <property type="evidence" value="ECO:0007669"/>
    <property type="project" value="UniProtKB-KW"/>
</dbReference>
<organism evidence="7 8">
    <name type="scientific">miscellaneous Crenarchaeota group-1 archaeon SG8-32-3</name>
    <dbReference type="NCBI Taxonomy" id="1685125"/>
    <lineage>
        <taxon>Archaea</taxon>
        <taxon>Candidatus Bathyarchaeota</taxon>
        <taxon>MCG-1</taxon>
    </lineage>
</organism>
<evidence type="ECO:0000313" key="7">
    <source>
        <dbReference type="EMBL" id="KON30952.1"/>
    </source>
</evidence>
<evidence type="ECO:0000256" key="5">
    <source>
        <dbReference type="ARBA" id="ARBA00023146"/>
    </source>
</evidence>
<keyword evidence="2" id="KW-0547">Nucleotide-binding</keyword>
<proteinExistence type="predicted"/>
<keyword evidence="5" id="KW-0030">Aminoacyl-tRNA synthetase</keyword>
<dbReference type="Pfam" id="PF00152">
    <property type="entry name" value="tRNA-synt_2"/>
    <property type="match status" value="1"/>
</dbReference>
<dbReference type="EMBL" id="LFWV01000047">
    <property type="protein sequence ID" value="KON30952.1"/>
    <property type="molecule type" value="Genomic_DNA"/>
</dbReference>
<dbReference type="GO" id="GO:0004816">
    <property type="term" value="F:asparagine-tRNA ligase activity"/>
    <property type="evidence" value="ECO:0007669"/>
    <property type="project" value="TreeGrafter"/>
</dbReference>
<dbReference type="Gene3D" id="3.30.930.10">
    <property type="entry name" value="Bira Bifunctional Protein, Domain 2"/>
    <property type="match status" value="1"/>
</dbReference>
<dbReference type="PROSITE" id="PS50862">
    <property type="entry name" value="AA_TRNA_LIGASE_II"/>
    <property type="match status" value="1"/>
</dbReference>
<dbReference type="PATRIC" id="fig|1685125.3.peg.226"/>
<dbReference type="GO" id="GO:0006421">
    <property type="term" value="P:asparaginyl-tRNA aminoacylation"/>
    <property type="evidence" value="ECO:0007669"/>
    <property type="project" value="TreeGrafter"/>
</dbReference>
<keyword evidence="3" id="KW-0067">ATP-binding</keyword>
<evidence type="ECO:0000259" key="6">
    <source>
        <dbReference type="PROSITE" id="PS50862"/>
    </source>
</evidence>
<dbReference type="InterPro" id="IPR004364">
    <property type="entry name" value="Aa-tRNA-synt_II"/>
</dbReference>
<reference evidence="8" key="1">
    <citation type="submission" date="2015-06" db="EMBL/GenBank/DDBJ databases">
        <title>New insights into the roles of widespread benthic archaea in carbon and nitrogen cycling.</title>
        <authorList>
            <person name="Lazar C.S."/>
            <person name="Baker B.J."/>
            <person name="Seitz K.W."/>
            <person name="Hyde A.S."/>
            <person name="Dick G.J."/>
            <person name="Hinrichs K.-U."/>
            <person name="Teske A.P."/>
        </authorList>
    </citation>
    <scope>NUCLEOTIDE SEQUENCE [LARGE SCALE GENOMIC DNA]</scope>
</reference>
<protein>
    <submittedName>
        <fullName evidence="7">Asparagine synthetase</fullName>
    </submittedName>
</protein>
<gene>
    <name evidence="7" type="ORF">AC478_03495</name>
</gene>
<keyword evidence="4" id="KW-0648">Protein biosynthesis</keyword>
<dbReference type="AlphaFoldDB" id="A0A0M0BQW6"/>
<dbReference type="InterPro" id="IPR045864">
    <property type="entry name" value="aa-tRNA-synth_II/BPL/LPL"/>
</dbReference>
<dbReference type="PANTHER" id="PTHR22594">
    <property type="entry name" value="ASPARTYL/LYSYL-TRNA SYNTHETASE"/>
    <property type="match status" value="1"/>
</dbReference>
<dbReference type="NCBIfam" id="NF005054">
    <property type="entry name" value="PRK06462.1-4"/>
    <property type="match status" value="1"/>
</dbReference>
<evidence type="ECO:0000256" key="1">
    <source>
        <dbReference type="ARBA" id="ARBA00022598"/>
    </source>
</evidence>